<dbReference type="HOGENOM" id="CLU_027176_0_0_1"/>
<dbReference type="InterPro" id="IPR050796">
    <property type="entry name" value="SCF_F-box_component"/>
</dbReference>
<reference evidence="2 5" key="2">
    <citation type="journal article" date="2014" name="BMC Genomics">
        <title>An improved genome release (version Mt4.0) for the model legume Medicago truncatula.</title>
        <authorList>
            <person name="Tang H."/>
            <person name="Krishnakumar V."/>
            <person name="Bidwell S."/>
            <person name="Rosen B."/>
            <person name="Chan A."/>
            <person name="Zhou S."/>
            <person name="Gentzbittel L."/>
            <person name="Childs K.L."/>
            <person name="Yandell M."/>
            <person name="Gundlach H."/>
            <person name="Mayer K.F."/>
            <person name="Schwartz D.C."/>
            <person name="Town C.D."/>
        </authorList>
    </citation>
    <scope>GENOME REANNOTATION</scope>
    <source>
        <strain evidence="2">A17</strain>
        <strain evidence="4 5">cv. Jemalong A17</strain>
    </source>
</reference>
<reference evidence="6" key="4">
    <citation type="journal article" date="2018" name="Nat. Plants">
        <title>Whole-genome landscape of Medicago truncatula symbiotic genes.</title>
        <authorList>
            <person name="Pecrix Y."/>
            <person name="Staton S.E."/>
            <person name="Sallet E."/>
            <person name="Lelandais-Briere C."/>
            <person name="Moreau S."/>
            <person name="Carrere S."/>
            <person name="Blein T."/>
            <person name="Jardinaud M.F."/>
            <person name="Latrasse D."/>
            <person name="Zouine M."/>
            <person name="Zahm M."/>
            <person name="Kreplak J."/>
            <person name="Mayjonade B."/>
            <person name="Satge C."/>
            <person name="Perez M."/>
            <person name="Cauet S."/>
            <person name="Marande W."/>
            <person name="Chantry-Darmon C."/>
            <person name="Lopez-Roques C."/>
            <person name="Bouchez O."/>
            <person name="Berard A."/>
            <person name="Debelle F."/>
            <person name="Munos S."/>
            <person name="Bendahmane A."/>
            <person name="Berges H."/>
            <person name="Niebel A."/>
            <person name="Buitink J."/>
            <person name="Frugier F."/>
            <person name="Benhamed M."/>
            <person name="Crespi M."/>
            <person name="Gouzy J."/>
            <person name="Gamas P."/>
        </authorList>
    </citation>
    <scope>NUCLEOTIDE SEQUENCE [LARGE SCALE GENOMIC DNA]</scope>
    <source>
        <strain evidence="6">cv. Jemalong A17</strain>
    </source>
</reference>
<accession>A0A072TYD3</accession>
<evidence type="ECO:0000313" key="2">
    <source>
        <dbReference type="EMBL" id="KEH22206.1"/>
    </source>
</evidence>
<dbReference type="Proteomes" id="UP000002051">
    <property type="component" value="Unassembled WGS sequence"/>
</dbReference>
<evidence type="ECO:0000313" key="4">
    <source>
        <dbReference type="EnsemblPlants" id="KEH22206"/>
    </source>
</evidence>
<evidence type="ECO:0000259" key="1">
    <source>
        <dbReference type="Pfam" id="PF07734"/>
    </source>
</evidence>
<dbReference type="EMBL" id="CM001223">
    <property type="protein sequence ID" value="KEH22206.1"/>
    <property type="molecule type" value="Genomic_DNA"/>
</dbReference>
<reference evidence="2 5" key="1">
    <citation type="journal article" date="2011" name="Nature">
        <title>The Medicago genome provides insight into the evolution of rhizobial symbioses.</title>
        <authorList>
            <person name="Young N.D."/>
            <person name="Debelle F."/>
            <person name="Oldroyd G.E."/>
            <person name="Geurts R."/>
            <person name="Cannon S.B."/>
            <person name="Udvardi M.K."/>
            <person name="Benedito V.A."/>
            <person name="Mayer K.F."/>
            <person name="Gouzy J."/>
            <person name="Schoof H."/>
            <person name="Van de Peer Y."/>
            <person name="Proost S."/>
            <person name="Cook D.R."/>
            <person name="Meyers B.C."/>
            <person name="Spannagl M."/>
            <person name="Cheung F."/>
            <person name="De Mita S."/>
            <person name="Krishnakumar V."/>
            <person name="Gundlach H."/>
            <person name="Zhou S."/>
            <person name="Mudge J."/>
            <person name="Bharti A.K."/>
            <person name="Murray J.D."/>
            <person name="Naoumkina M.A."/>
            <person name="Rosen B."/>
            <person name="Silverstein K.A."/>
            <person name="Tang H."/>
            <person name="Rombauts S."/>
            <person name="Zhao P.X."/>
            <person name="Zhou P."/>
            <person name="Barbe V."/>
            <person name="Bardou P."/>
            <person name="Bechner M."/>
            <person name="Bellec A."/>
            <person name="Berger A."/>
            <person name="Berges H."/>
            <person name="Bidwell S."/>
            <person name="Bisseling T."/>
            <person name="Choisne N."/>
            <person name="Couloux A."/>
            <person name="Denny R."/>
            <person name="Deshpande S."/>
            <person name="Dai X."/>
            <person name="Doyle J.J."/>
            <person name="Dudez A.M."/>
            <person name="Farmer A.D."/>
            <person name="Fouteau S."/>
            <person name="Franken C."/>
            <person name="Gibelin C."/>
            <person name="Gish J."/>
            <person name="Goldstein S."/>
            <person name="Gonzalez A.J."/>
            <person name="Green P.J."/>
            <person name="Hallab A."/>
            <person name="Hartog M."/>
            <person name="Hua A."/>
            <person name="Humphray S.J."/>
            <person name="Jeong D.H."/>
            <person name="Jing Y."/>
            <person name="Jocker A."/>
            <person name="Kenton S.M."/>
            <person name="Kim D.J."/>
            <person name="Klee K."/>
            <person name="Lai H."/>
            <person name="Lang C."/>
            <person name="Lin S."/>
            <person name="Macmil S.L."/>
            <person name="Magdelenat G."/>
            <person name="Matthews L."/>
            <person name="McCorrison J."/>
            <person name="Monaghan E.L."/>
            <person name="Mun J.H."/>
            <person name="Najar F.Z."/>
            <person name="Nicholson C."/>
            <person name="Noirot C."/>
            <person name="O'Bleness M."/>
            <person name="Paule C.R."/>
            <person name="Poulain J."/>
            <person name="Prion F."/>
            <person name="Qin B."/>
            <person name="Qu C."/>
            <person name="Retzel E.F."/>
            <person name="Riddle C."/>
            <person name="Sallet E."/>
            <person name="Samain S."/>
            <person name="Samson N."/>
            <person name="Sanders I."/>
            <person name="Saurat O."/>
            <person name="Scarpelli C."/>
            <person name="Schiex T."/>
            <person name="Segurens B."/>
            <person name="Severin A.J."/>
            <person name="Sherrier D.J."/>
            <person name="Shi R."/>
            <person name="Sims S."/>
            <person name="Singer S.R."/>
            <person name="Sinharoy S."/>
            <person name="Sterck L."/>
            <person name="Viollet A."/>
            <person name="Wang B.B."/>
            <person name="Wang K."/>
            <person name="Wang M."/>
            <person name="Wang X."/>
            <person name="Warfsmann J."/>
            <person name="Weissenbach J."/>
            <person name="White D.D."/>
            <person name="White J.D."/>
            <person name="Wiley G.B."/>
            <person name="Wincker P."/>
            <person name="Xing Y."/>
            <person name="Yang L."/>
            <person name="Yao Z."/>
            <person name="Ying F."/>
            <person name="Zhai J."/>
            <person name="Zhou L."/>
            <person name="Zuber A."/>
            <person name="Denarie J."/>
            <person name="Dixon R.A."/>
            <person name="May G.D."/>
            <person name="Schwartz D.C."/>
            <person name="Rogers J."/>
            <person name="Quetier F."/>
            <person name="Town C.D."/>
            <person name="Roe B.A."/>
        </authorList>
    </citation>
    <scope>NUCLEOTIDE SEQUENCE [LARGE SCALE GENOMIC DNA]</scope>
    <source>
        <strain evidence="2">A17</strain>
        <strain evidence="4 5">cv. Jemalong A17</strain>
    </source>
</reference>
<keyword evidence="5" id="KW-1185">Reference proteome</keyword>
<protein>
    <submittedName>
        <fullName evidence="2">F-box protein interaction domain protein</fullName>
    </submittedName>
    <submittedName>
        <fullName evidence="3">Putative F-box associated interaction domain-containing protein</fullName>
    </submittedName>
</protein>
<dbReference type="Gramene" id="rna39443">
    <property type="protein sequence ID" value="RHN45213.1"/>
    <property type="gene ID" value="gene39443"/>
</dbReference>
<dbReference type="EMBL" id="PSQE01000007">
    <property type="protein sequence ID" value="RHN45213.1"/>
    <property type="molecule type" value="Genomic_DNA"/>
</dbReference>
<sequence>MFGTPNNLTQDPPLLRFTFGYDNSTDTYKVVAFSSKEVKVCSLRDNVWRNISFHVVIYLGIMFNEGVYLNGTVYWFSNPNKSFKYSEKDFTVEQLMIISLDLSTEIYTRLLPPREVDEVPVVQQSLAVLRDRLCFSHMLKRTYFVVWQMTEFGVEQSWTQFLKISCQNLQRYRELFPLCLSENGHTLILLCFGGNDVILYNLRENRVEKSSGYTWCDAKDYVESLASIC</sequence>
<organism evidence="2 5">
    <name type="scientific">Medicago truncatula</name>
    <name type="common">Barrel medic</name>
    <name type="synonym">Medicago tribuloides</name>
    <dbReference type="NCBI Taxonomy" id="3880"/>
    <lineage>
        <taxon>Eukaryota</taxon>
        <taxon>Viridiplantae</taxon>
        <taxon>Streptophyta</taxon>
        <taxon>Embryophyta</taxon>
        <taxon>Tracheophyta</taxon>
        <taxon>Spermatophyta</taxon>
        <taxon>Magnoliopsida</taxon>
        <taxon>eudicotyledons</taxon>
        <taxon>Gunneridae</taxon>
        <taxon>Pentapetalae</taxon>
        <taxon>rosids</taxon>
        <taxon>fabids</taxon>
        <taxon>Fabales</taxon>
        <taxon>Fabaceae</taxon>
        <taxon>Papilionoideae</taxon>
        <taxon>50 kb inversion clade</taxon>
        <taxon>NPAAA clade</taxon>
        <taxon>Hologalegina</taxon>
        <taxon>IRL clade</taxon>
        <taxon>Trifolieae</taxon>
        <taxon>Medicago</taxon>
    </lineage>
</organism>
<dbReference type="InterPro" id="IPR006527">
    <property type="entry name" value="F-box-assoc_dom_typ1"/>
</dbReference>
<reference evidence="3" key="5">
    <citation type="journal article" date="2018" name="Nat. Plants">
        <title>Whole-genome landscape of Medicago truncatula symbiotic genes.</title>
        <authorList>
            <person name="Pecrix Y."/>
            <person name="Gamas P."/>
            <person name="Carrere S."/>
        </authorList>
    </citation>
    <scope>NUCLEOTIDE SEQUENCE</scope>
    <source>
        <tissue evidence="3">Leaves</tissue>
    </source>
</reference>
<evidence type="ECO:0000313" key="3">
    <source>
        <dbReference type="EMBL" id="RHN45213.1"/>
    </source>
</evidence>
<gene>
    <name evidence="2" type="ordered locus">MTR_7g034310</name>
    <name evidence="3" type="ORF">MtrunA17_Chr7g0227941</name>
</gene>
<dbReference type="OrthoDB" id="1414876at2759"/>
<evidence type="ECO:0000313" key="5">
    <source>
        <dbReference type="Proteomes" id="UP000002051"/>
    </source>
</evidence>
<evidence type="ECO:0000313" key="6">
    <source>
        <dbReference type="Proteomes" id="UP000265566"/>
    </source>
</evidence>
<dbReference type="Pfam" id="PF07734">
    <property type="entry name" value="FBA_1"/>
    <property type="match status" value="1"/>
</dbReference>
<dbReference type="PANTHER" id="PTHR31672:SF13">
    <property type="entry name" value="F-BOX PROTEIN CPR30-LIKE"/>
    <property type="match status" value="1"/>
</dbReference>
<dbReference type="InterPro" id="IPR017451">
    <property type="entry name" value="F-box-assoc_interact_dom"/>
</dbReference>
<name>A0A072TYD3_MEDTR</name>
<dbReference type="NCBIfam" id="TIGR01640">
    <property type="entry name" value="F_box_assoc_1"/>
    <property type="match status" value="1"/>
</dbReference>
<proteinExistence type="predicted"/>
<dbReference type="EnsemblPlants" id="KEH22206">
    <property type="protein sequence ID" value="KEH22206"/>
    <property type="gene ID" value="MTR_7g034310"/>
</dbReference>
<dbReference type="Proteomes" id="UP000265566">
    <property type="component" value="Chromosome 7"/>
</dbReference>
<reference evidence="4" key="3">
    <citation type="submission" date="2015-04" db="UniProtKB">
        <authorList>
            <consortium name="EnsemblPlants"/>
        </authorList>
    </citation>
    <scope>IDENTIFICATION</scope>
    <source>
        <strain evidence="4">cv. Jemalong A17</strain>
    </source>
</reference>
<dbReference type="PANTHER" id="PTHR31672">
    <property type="entry name" value="BNACNNG10540D PROTEIN"/>
    <property type="match status" value="1"/>
</dbReference>
<feature type="domain" description="F-box associated beta-propeller type 1" evidence="1">
    <location>
        <begin position="16"/>
        <end position="228"/>
    </location>
</feature>
<dbReference type="AlphaFoldDB" id="A0A072TYD3"/>